<dbReference type="Pfam" id="PF13211">
    <property type="entry name" value="DUF4019"/>
    <property type="match status" value="1"/>
</dbReference>
<evidence type="ECO:0000256" key="1">
    <source>
        <dbReference type="SAM" id="SignalP"/>
    </source>
</evidence>
<feature type="signal peptide" evidence="1">
    <location>
        <begin position="1"/>
        <end position="20"/>
    </location>
</feature>
<dbReference type="AlphaFoldDB" id="A0A3E0U029"/>
<reference evidence="3" key="1">
    <citation type="submission" date="2018-08" db="EMBL/GenBank/DDBJ databases">
        <title>Thalassotalea euphylliae genome.</title>
        <authorList>
            <person name="Summers S."/>
            <person name="Rice S.A."/>
            <person name="Freckelton M.L."/>
            <person name="Nedved B.T."/>
            <person name="Hadfield M.G."/>
        </authorList>
    </citation>
    <scope>NUCLEOTIDE SEQUENCE [LARGE SCALE GENOMIC DNA]</scope>
    <source>
        <strain evidence="3">H3</strain>
    </source>
</reference>
<comment type="caution">
    <text evidence="2">The sequence shown here is derived from an EMBL/GenBank/DDBJ whole genome shotgun (WGS) entry which is preliminary data.</text>
</comment>
<proteinExistence type="predicted"/>
<accession>A0A3E0U029</accession>
<evidence type="ECO:0000313" key="3">
    <source>
        <dbReference type="Proteomes" id="UP000256899"/>
    </source>
</evidence>
<dbReference type="EMBL" id="QUOT01000001">
    <property type="protein sequence ID" value="REL30074.1"/>
    <property type="molecule type" value="Genomic_DNA"/>
</dbReference>
<dbReference type="Proteomes" id="UP000256899">
    <property type="component" value="Unassembled WGS sequence"/>
</dbReference>
<sequence>MKKVLFILMISWVLVPITFANDASLLDDNAGMNWLQMIDAGEYNKSWQEADSLFKSQLTSGIWQKALRNVRKPLGKVVMRKKHSAQTHTSLPGIPDGHYLVLTFKTQFEQKTKAIETLTLSKQSGEWRAIGYFIK</sequence>
<organism evidence="2 3">
    <name type="scientific">Thalassotalea euphylliae</name>
    <dbReference type="NCBI Taxonomy" id="1655234"/>
    <lineage>
        <taxon>Bacteria</taxon>
        <taxon>Pseudomonadati</taxon>
        <taxon>Pseudomonadota</taxon>
        <taxon>Gammaproteobacteria</taxon>
        <taxon>Alteromonadales</taxon>
        <taxon>Colwelliaceae</taxon>
        <taxon>Thalassotalea</taxon>
    </lineage>
</organism>
<keyword evidence="1" id="KW-0732">Signal</keyword>
<gene>
    <name evidence="2" type="ORF">DXX94_04800</name>
</gene>
<dbReference type="RefSeq" id="WP_116014204.1">
    <property type="nucleotide sequence ID" value="NZ_QUOT01000001.1"/>
</dbReference>
<feature type="chain" id="PRO_5017652261" evidence="1">
    <location>
        <begin position="21"/>
        <end position="135"/>
    </location>
</feature>
<name>A0A3E0U029_9GAMM</name>
<keyword evidence="3" id="KW-1185">Reference proteome</keyword>
<protein>
    <submittedName>
        <fullName evidence="2">DUF4019 domain-containing protein</fullName>
    </submittedName>
</protein>
<dbReference type="InterPro" id="IPR025091">
    <property type="entry name" value="DUF4019"/>
</dbReference>
<evidence type="ECO:0000313" key="2">
    <source>
        <dbReference type="EMBL" id="REL30074.1"/>
    </source>
</evidence>